<dbReference type="PROSITE" id="PS50111">
    <property type="entry name" value="CHEMOTAXIS_TRANSDUC_2"/>
    <property type="match status" value="1"/>
</dbReference>
<dbReference type="SMART" id="SM00283">
    <property type="entry name" value="MA"/>
    <property type="match status" value="1"/>
</dbReference>
<feature type="coiled-coil region" evidence="3">
    <location>
        <begin position="394"/>
        <end position="421"/>
    </location>
</feature>
<accession>A0A2A6DWS1</accession>
<protein>
    <submittedName>
        <fullName evidence="6">Chemotaxis protein</fullName>
    </submittedName>
</protein>
<keyword evidence="4" id="KW-1133">Transmembrane helix</keyword>
<dbReference type="SUPFAM" id="SSF58104">
    <property type="entry name" value="Methyl-accepting chemotaxis protein (MCP) signaling domain"/>
    <property type="match status" value="1"/>
</dbReference>
<organism evidence="6 7">
    <name type="scientific">Candidatus Reconcilbacillus cellulovorans</name>
    <dbReference type="NCBI Taxonomy" id="1906605"/>
    <lineage>
        <taxon>Bacteria</taxon>
        <taxon>Bacillati</taxon>
        <taxon>Bacillota</taxon>
        <taxon>Bacilli</taxon>
        <taxon>Bacillales</taxon>
        <taxon>Paenibacillaceae</taxon>
        <taxon>Candidatus Reconcilbacillus</taxon>
    </lineage>
</organism>
<keyword evidence="4" id="KW-0812">Transmembrane</keyword>
<dbReference type="InterPro" id="IPR004089">
    <property type="entry name" value="MCPsignal_dom"/>
</dbReference>
<feature type="transmembrane region" description="Helical" evidence="4">
    <location>
        <begin position="89"/>
        <end position="107"/>
    </location>
</feature>
<dbReference type="EMBL" id="MOXJ01000068">
    <property type="protein sequence ID" value="PDO09185.1"/>
    <property type="molecule type" value="Genomic_DNA"/>
</dbReference>
<feature type="non-terminal residue" evidence="6">
    <location>
        <position position="461"/>
    </location>
</feature>
<evidence type="ECO:0000256" key="4">
    <source>
        <dbReference type="SAM" id="Phobius"/>
    </source>
</evidence>
<proteinExistence type="predicted"/>
<dbReference type="GO" id="GO:0016020">
    <property type="term" value="C:membrane"/>
    <property type="evidence" value="ECO:0007669"/>
    <property type="project" value="InterPro"/>
</dbReference>
<gene>
    <name evidence="6" type="ORF">BLM47_14010</name>
</gene>
<keyword evidence="3" id="KW-0175">Coiled coil</keyword>
<feature type="domain" description="Methyl-accepting transducer" evidence="5">
    <location>
        <begin position="204"/>
        <end position="440"/>
    </location>
</feature>
<dbReference type="Pfam" id="PF00015">
    <property type="entry name" value="MCPsignal"/>
    <property type="match status" value="1"/>
</dbReference>
<feature type="transmembrane region" description="Helical" evidence="4">
    <location>
        <begin position="65"/>
        <end position="83"/>
    </location>
</feature>
<reference evidence="6 7" key="1">
    <citation type="submission" date="2016-12" db="EMBL/GenBank/DDBJ databases">
        <title>Candidatus Reconcilibacillus cellulovorans genome.</title>
        <authorList>
            <person name="Kolinko S."/>
            <person name="Wu Y.-W."/>
            <person name="Tachea F."/>
            <person name="Denzel E."/>
            <person name="Hiras J."/>
            <person name="Baecker N."/>
            <person name="Chan L.J."/>
            <person name="Eichorst S.A."/>
            <person name="Frey D."/>
            <person name="Adams P.D."/>
            <person name="Pray T."/>
            <person name="Tanjore D."/>
            <person name="Petzold C.J."/>
            <person name="Gladden J.M."/>
            <person name="Simmons B.A."/>
            <person name="Singer S.W."/>
        </authorList>
    </citation>
    <scope>NUCLEOTIDE SEQUENCE [LARGE SCALE GENOMIC DNA]</scope>
    <source>
        <strain evidence="6">JTherm</strain>
    </source>
</reference>
<dbReference type="AlphaFoldDB" id="A0A2A6DWS1"/>
<feature type="transmembrane region" description="Helical" evidence="4">
    <location>
        <begin position="12"/>
        <end position="32"/>
    </location>
</feature>
<feature type="coiled-coil region" evidence="3">
    <location>
        <begin position="156"/>
        <end position="183"/>
    </location>
</feature>
<feature type="transmembrane region" description="Helical" evidence="4">
    <location>
        <begin position="38"/>
        <end position="58"/>
    </location>
</feature>
<evidence type="ECO:0000256" key="3">
    <source>
        <dbReference type="SAM" id="Coils"/>
    </source>
</evidence>
<dbReference type="Proteomes" id="UP000243688">
    <property type="component" value="Unassembled WGS sequence"/>
</dbReference>
<evidence type="ECO:0000259" key="5">
    <source>
        <dbReference type="PROSITE" id="PS50111"/>
    </source>
</evidence>
<evidence type="ECO:0000313" key="7">
    <source>
        <dbReference type="Proteomes" id="UP000243688"/>
    </source>
</evidence>
<evidence type="ECO:0000313" key="6">
    <source>
        <dbReference type="EMBL" id="PDO09185.1"/>
    </source>
</evidence>
<evidence type="ECO:0000256" key="2">
    <source>
        <dbReference type="PROSITE-ProRule" id="PRU00284"/>
    </source>
</evidence>
<sequence length="461" mass="50558">MNASDTLQRRNKLLVNIIWGMLVLGVAVDFITGASTESIITLAVTGVIACGTATVMTYRNWLSRYVMFFISIILSGLTVLLMVTDPVITTWFLVFVTLAIMTLYNSFRAIAFTTLLGVGVTAFFVASEYGVVFGDNHPVTIFLYLLLVASPLLASSKFAERLQAEAERQREQALAERNRVQEMMVRIAASLRELNEFSANLKQNISTTRAISQEITTAFGQLTSSIETQTRSMADLNDAIQGIERSVESLAARSADLKGLSANTERLTKSGREETVALSDIMEQVHGMMAQSAALMQELSEYNQKIHEIVAAINHISQQTNLLALNAAIEAAQAGEHGRGFAVVANEIRKLANTSQESTQEIREILERIHEKTDRAAQQVAMGRQLTEKSRHAVRRVAEIMNELSEDAEKVKDQADQVEASAAEVLGRYRKSAAEIAVLAETTESNMAAVTEMAASISDQD</sequence>
<feature type="transmembrane region" description="Helical" evidence="4">
    <location>
        <begin position="114"/>
        <end position="133"/>
    </location>
</feature>
<dbReference type="PANTHER" id="PTHR32089">
    <property type="entry name" value="METHYL-ACCEPTING CHEMOTAXIS PROTEIN MCPB"/>
    <property type="match status" value="1"/>
</dbReference>
<keyword evidence="4" id="KW-0472">Membrane</keyword>
<dbReference type="Gene3D" id="1.10.287.950">
    <property type="entry name" value="Methyl-accepting chemotaxis protein"/>
    <property type="match status" value="1"/>
</dbReference>
<dbReference type="GO" id="GO:0007165">
    <property type="term" value="P:signal transduction"/>
    <property type="evidence" value="ECO:0007669"/>
    <property type="project" value="UniProtKB-KW"/>
</dbReference>
<comment type="caution">
    <text evidence="6">The sequence shown here is derived from an EMBL/GenBank/DDBJ whole genome shotgun (WGS) entry which is preliminary data.</text>
</comment>
<name>A0A2A6DWS1_9BACL</name>
<keyword evidence="1 2" id="KW-0807">Transducer</keyword>
<evidence type="ECO:0000256" key="1">
    <source>
        <dbReference type="ARBA" id="ARBA00023224"/>
    </source>
</evidence>
<dbReference type="PANTHER" id="PTHR32089:SF112">
    <property type="entry name" value="LYSOZYME-LIKE PROTEIN-RELATED"/>
    <property type="match status" value="1"/>
</dbReference>